<dbReference type="SUPFAM" id="SSF54637">
    <property type="entry name" value="Thioesterase/thiol ester dehydrase-isomerase"/>
    <property type="match status" value="1"/>
</dbReference>
<dbReference type="AlphaFoldDB" id="A0A9P4NN35"/>
<dbReference type="CDD" id="cd00586">
    <property type="entry name" value="4HBT"/>
    <property type="match status" value="1"/>
</dbReference>
<dbReference type="Proteomes" id="UP000800235">
    <property type="component" value="Unassembled WGS sequence"/>
</dbReference>
<comment type="caution">
    <text evidence="1">The sequence shown here is derived from an EMBL/GenBank/DDBJ whole genome shotgun (WGS) entry which is preliminary data.</text>
</comment>
<dbReference type="PANTHER" id="PTHR31793:SF39">
    <property type="entry name" value="THIOESTERASE_THIOL ESTER DEHYDRASE-ISOMERASE"/>
    <property type="match status" value="1"/>
</dbReference>
<accession>A0A9P4NN35</accession>
<sequence>SSNSTAAPSQPSPRWLSETKSRIGKCITFGLESSQVSTAGAILAELGRNWRELIAGSEGYLTQEGRRGLWRHEVVWGEMDSMGHVNNVMYNRYAESGRVNWAANFTAATTDPAQRLEWSQLGKSVGIGMILRGIATEFKFPMTWPDHITVLHKLHTKPEDNADHFVLDVLILSELHQRPAARCKEDIVIYDYRKGRKAALKPHMVEAFQKTFEYQEEARKRNSKRMEEISERVRELEEASWDRVGAVEKFG</sequence>
<dbReference type="PANTHER" id="PTHR31793">
    <property type="entry name" value="4-HYDROXYBENZOYL-COA THIOESTERASE FAMILY MEMBER"/>
    <property type="match status" value="1"/>
</dbReference>
<organism evidence="1 2">
    <name type="scientific">Tothia fuscella</name>
    <dbReference type="NCBI Taxonomy" id="1048955"/>
    <lineage>
        <taxon>Eukaryota</taxon>
        <taxon>Fungi</taxon>
        <taxon>Dikarya</taxon>
        <taxon>Ascomycota</taxon>
        <taxon>Pezizomycotina</taxon>
        <taxon>Dothideomycetes</taxon>
        <taxon>Pleosporomycetidae</taxon>
        <taxon>Venturiales</taxon>
        <taxon>Cylindrosympodiaceae</taxon>
        <taxon>Tothia</taxon>
    </lineage>
</organism>
<evidence type="ECO:0000313" key="2">
    <source>
        <dbReference type="Proteomes" id="UP000800235"/>
    </source>
</evidence>
<dbReference type="Pfam" id="PF13279">
    <property type="entry name" value="4HBT_2"/>
    <property type="match status" value="1"/>
</dbReference>
<evidence type="ECO:0000313" key="1">
    <source>
        <dbReference type="EMBL" id="KAF2427738.1"/>
    </source>
</evidence>
<feature type="non-terminal residue" evidence="1">
    <location>
        <position position="251"/>
    </location>
</feature>
<dbReference type="InterPro" id="IPR029069">
    <property type="entry name" value="HotDog_dom_sf"/>
</dbReference>
<dbReference type="InterPro" id="IPR050563">
    <property type="entry name" value="4-hydroxybenzoyl-CoA_TE"/>
</dbReference>
<name>A0A9P4NN35_9PEZI</name>
<dbReference type="EMBL" id="MU007058">
    <property type="protein sequence ID" value="KAF2427738.1"/>
    <property type="molecule type" value="Genomic_DNA"/>
</dbReference>
<dbReference type="GO" id="GO:0047617">
    <property type="term" value="F:fatty acyl-CoA hydrolase activity"/>
    <property type="evidence" value="ECO:0007669"/>
    <property type="project" value="TreeGrafter"/>
</dbReference>
<evidence type="ECO:0008006" key="3">
    <source>
        <dbReference type="Google" id="ProtNLM"/>
    </source>
</evidence>
<proteinExistence type="predicted"/>
<gene>
    <name evidence="1" type="ORF">EJ08DRAFT_574934</name>
</gene>
<dbReference type="OrthoDB" id="5538558at2759"/>
<feature type="non-terminal residue" evidence="1">
    <location>
        <position position="1"/>
    </location>
</feature>
<keyword evidence="2" id="KW-1185">Reference proteome</keyword>
<dbReference type="Gene3D" id="3.10.129.10">
    <property type="entry name" value="Hotdog Thioesterase"/>
    <property type="match status" value="1"/>
</dbReference>
<protein>
    <recommendedName>
        <fullName evidence="3">Thioesterase/thiol ester dehydrase-isomerase</fullName>
    </recommendedName>
</protein>
<reference evidence="1" key="1">
    <citation type="journal article" date="2020" name="Stud. Mycol.">
        <title>101 Dothideomycetes genomes: a test case for predicting lifestyles and emergence of pathogens.</title>
        <authorList>
            <person name="Haridas S."/>
            <person name="Albert R."/>
            <person name="Binder M."/>
            <person name="Bloem J."/>
            <person name="Labutti K."/>
            <person name="Salamov A."/>
            <person name="Andreopoulos B."/>
            <person name="Baker S."/>
            <person name="Barry K."/>
            <person name="Bills G."/>
            <person name="Bluhm B."/>
            <person name="Cannon C."/>
            <person name="Castanera R."/>
            <person name="Culley D."/>
            <person name="Daum C."/>
            <person name="Ezra D."/>
            <person name="Gonzalez J."/>
            <person name="Henrissat B."/>
            <person name="Kuo A."/>
            <person name="Liang C."/>
            <person name="Lipzen A."/>
            <person name="Lutzoni F."/>
            <person name="Magnuson J."/>
            <person name="Mondo S."/>
            <person name="Nolan M."/>
            <person name="Ohm R."/>
            <person name="Pangilinan J."/>
            <person name="Park H.-J."/>
            <person name="Ramirez L."/>
            <person name="Alfaro M."/>
            <person name="Sun H."/>
            <person name="Tritt A."/>
            <person name="Yoshinaga Y."/>
            <person name="Zwiers L.-H."/>
            <person name="Turgeon B."/>
            <person name="Goodwin S."/>
            <person name="Spatafora J."/>
            <person name="Crous P."/>
            <person name="Grigoriev I."/>
        </authorList>
    </citation>
    <scope>NUCLEOTIDE SEQUENCE</scope>
    <source>
        <strain evidence="1">CBS 130266</strain>
    </source>
</reference>